<dbReference type="InterPro" id="IPR050129">
    <property type="entry name" value="Zn_alcohol_dh"/>
</dbReference>
<dbReference type="SUPFAM" id="SSF51735">
    <property type="entry name" value="NAD(P)-binding Rossmann-fold domains"/>
    <property type="match status" value="1"/>
</dbReference>
<dbReference type="Gene3D" id="3.90.180.10">
    <property type="entry name" value="Medium-chain alcohol dehydrogenases, catalytic domain"/>
    <property type="match status" value="1"/>
</dbReference>
<protein>
    <recommendedName>
        <fullName evidence="2">Alcohol dehydrogenase-like C-terminal domain-containing protein</fullName>
    </recommendedName>
</protein>
<dbReference type="InterPro" id="IPR013149">
    <property type="entry name" value="ADH-like_C"/>
</dbReference>
<evidence type="ECO:0000256" key="1">
    <source>
        <dbReference type="ARBA" id="ARBA00023002"/>
    </source>
</evidence>
<evidence type="ECO:0000313" key="3">
    <source>
        <dbReference type="EMBL" id="GAF80633.1"/>
    </source>
</evidence>
<dbReference type="AlphaFoldDB" id="X0SHU9"/>
<dbReference type="GO" id="GO:0016491">
    <property type="term" value="F:oxidoreductase activity"/>
    <property type="evidence" value="ECO:0007669"/>
    <property type="project" value="UniProtKB-KW"/>
</dbReference>
<reference evidence="3" key="1">
    <citation type="journal article" date="2014" name="Front. Microbiol.">
        <title>High frequency of phylogenetically diverse reductive dehalogenase-homologous genes in deep subseafloor sedimentary metagenomes.</title>
        <authorList>
            <person name="Kawai M."/>
            <person name="Futagami T."/>
            <person name="Toyoda A."/>
            <person name="Takaki Y."/>
            <person name="Nishi S."/>
            <person name="Hori S."/>
            <person name="Arai W."/>
            <person name="Tsubouchi T."/>
            <person name="Morono Y."/>
            <person name="Uchiyama I."/>
            <person name="Ito T."/>
            <person name="Fujiyama A."/>
            <person name="Inagaki F."/>
            <person name="Takami H."/>
        </authorList>
    </citation>
    <scope>NUCLEOTIDE SEQUENCE</scope>
    <source>
        <strain evidence="3">Expedition CK06-06</strain>
    </source>
</reference>
<accession>X0SHU9</accession>
<name>X0SHU9_9ZZZZ</name>
<dbReference type="Pfam" id="PF00107">
    <property type="entry name" value="ADH_zinc_N"/>
    <property type="match status" value="1"/>
</dbReference>
<dbReference type="Gene3D" id="3.40.50.720">
    <property type="entry name" value="NAD(P)-binding Rossmann-like Domain"/>
    <property type="match status" value="1"/>
</dbReference>
<proteinExistence type="predicted"/>
<keyword evidence="1" id="KW-0560">Oxidoreductase</keyword>
<sequence length="179" mass="19631">VIRAAASRQANPLIVVDLEGSKEKIAREFGATHFINSSEEDPVPKIMKLTGGVLMDDGEFMGGGGDAVFEVIGNSGAYVQAFWSLGMSGKLVAVGIIPYDETFALPQTFLTFHDKSVLGSLYGSISTRLDIPRYSELAVRGDMMLDKLVTNHFKLEDINEVADAMRKREIQGRWVCDQD</sequence>
<feature type="domain" description="Alcohol dehydrogenase-like C-terminal" evidence="2">
    <location>
        <begin position="2"/>
        <end position="134"/>
    </location>
</feature>
<dbReference type="InterPro" id="IPR036291">
    <property type="entry name" value="NAD(P)-bd_dom_sf"/>
</dbReference>
<dbReference type="EMBL" id="BARS01004596">
    <property type="protein sequence ID" value="GAF80633.1"/>
    <property type="molecule type" value="Genomic_DNA"/>
</dbReference>
<dbReference type="PANTHER" id="PTHR43401">
    <property type="entry name" value="L-THREONINE 3-DEHYDROGENASE"/>
    <property type="match status" value="1"/>
</dbReference>
<dbReference type="PANTHER" id="PTHR43401:SF2">
    <property type="entry name" value="L-THREONINE 3-DEHYDROGENASE"/>
    <property type="match status" value="1"/>
</dbReference>
<comment type="caution">
    <text evidence="3">The sequence shown here is derived from an EMBL/GenBank/DDBJ whole genome shotgun (WGS) entry which is preliminary data.</text>
</comment>
<evidence type="ECO:0000259" key="2">
    <source>
        <dbReference type="Pfam" id="PF00107"/>
    </source>
</evidence>
<organism evidence="3">
    <name type="scientific">marine sediment metagenome</name>
    <dbReference type="NCBI Taxonomy" id="412755"/>
    <lineage>
        <taxon>unclassified sequences</taxon>
        <taxon>metagenomes</taxon>
        <taxon>ecological metagenomes</taxon>
    </lineage>
</organism>
<feature type="non-terminal residue" evidence="3">
    <location>
        <position position="1"/>
    </location>
</feature>
<gene>
    <name evidence="3" type="ORF">S01H1_08978</name>
</gene>